<name>A0ABT7MBV5_9PSEU</name>
<dbReference type="Proteomes" id="UP001231924">
    <property type="component" value="Unassembled WGS sequence"/>
</dbReference>
<dbReference type="NCBIfam" id="NF047751">
    <property type="entry name" value="HepT_toxin"/>
    <property type="match status" value="1"/>
</dbReference>
<dbReference type="InterPro" id="IPR052379">
    <property type="entry name" value="Type_VII_TA_RNase"/>
</dbReference>
<dbReference type="RefSeq" id="WP_286054098.1">
    <property type="nucleotide sequence ID" value="NZ_JASVWF010000003.1"/>
</dbReference>
<dbReference type="EMBL" id="JASVWF010000003">
    <property type="protein sequence ID" value="MDL5157649.1"/>
    <property type="molecule type" value="Genomic_DNA"/>
</dbReference>
<protein>
    <submittedName>
        <fullName evidence="5">DUF86 domain-containing protein</fullName>
    </submittedName>
</protein>
<dbReference type="PANTHER" id="PTHR33397:SF5">
    <property type="entry name" value="RNASE YUTE-RELATED"/>
    <property type="match status" value="1"/>
</dbReference>
<sequence length="148" mass="16526">MTPRSLDWRSVEPKLRRIEELLAVLEGFLPLDGGVLRTDLRTALAVERALSLVVELAVSVNGHVVVALTGRAPETYAASFERAEELGVFGPELSRALVPSAKMRNILVHMYLEVDHDIVAAAVPLAVEQYRDYVRQVARWFVAHDPER</sequence>
<evidence type="ECO:0000313" key="6">
    <source>
        <dbReference type="Proteomes" id="UP001231924"/>
    </source>
</evidence>
<comment type="similarity">
    <text evidence="4">Belongs to the HepT RNase toxin family.</text>
</comment>
<dbReference type="Gene3D" id="1.20.120.580">
    <property type="entry name" value="bsu32300-like"/>
    <property type="match status" value="1"/>
</dbReference>
<accession>A0ABT7MBV5</accession>
<reference evidence="5 6" key="1">
    <citation type="submission" date="2023-06" db="EMBL/GenBank/DDBJ databases">
        <title>Actinomycetospora Odt1-22.</title>
        <authorList>
            <person name="Supong K."/>
        </authorList>
    </citation>
    <scope>NUCLEOTIDE SEQUENCE [LARGE SCALE GENOMIC DNA]</scope>
    <source>
        <strain evidence="5 6">Odt1-22</strain>
    </source>
</reference>
<dbReference type="PANTHER" id="PTHR33397">
    <property type="entry name" value="UPF0331 PROTEIN YUTE"/>
    <property type="match status" value="1"/>
</dbReference>
<evidence type="ECO:0000256" key="4">
    <source>
        <dbReference type="ARBA" id="ARBA00024207"/>
    </source>
</evidence>
<organism evidence="5 6">
    <name type="scientific">Actinomycetospora termitidis</name>
    <dbReference type="NCBI Taxonomy" id="3053470"/>
    <lineage>
        <taxon>Bacteria</taxon>
        <taxon>Bacillati</taxon>
        <taxon>Actinomycetota</taxon>
        <taxon>Actinomycetes</taxon>
        <taxon>Pseudonocardiales</taxon>
        <taxon>Pseudonocardiaceae</taxon>
        <taxon>Actinomycetospora</taxon>
    </lineage>
</organism>
<dbReference type="Pfam" id="PF01934">
    <property type="entry name" value="HepT-like"/>
    <property type="match status" value="1"/>
</dbReference>
<comment type="caution">
    <text evidence="5">The sequence shown here is derived from an EMBL/GenBank/DDBJ whole genome shotgun (WGS) entry which is preliminary data.</text>
</comment>
<dbReference type="InterPro" id="IPR008201">
    <property type="entry name" value="HepT-like"/>
</dbReference>
<evidence type="ECO:0000256" key="3">
    <source>
        <dbReference type="ARBA" id="ARBA00022801"/>
    </source>
</evidence>
<dbReference type="InterPro" id="IPR037038">
    <property type="entry name" value="HepT-like_sf"/>
</dbReference>
<evidence type="ECO:0000256" key="1">
    <source>
        <dbReference type="ARBA" id="ARBA00022649"/>
    </source>
</evidence>
<proteinExistence type="inferred from homology"/>
<evidence type="ECO:0000313" key="5">
    <source>
        <dbReference type="EMBL" id="MDL5157649.1"/>
    </source>
</evidence>
<keyword evidence="3" id="KW-0378">Hydrolase</keyword>
<keyword evidence="1" id="KW-1277">Toxin-antitoxin system</keyword>
<keyword evidence="2" id="KW-0540">Nuclease</keyword>
<evidence type="ECO:0000256" key="2">
    <source>
        <dbReference type="ARBA" id="ARBA00022722"/>
    </source>
</evidence>
<gene>
    <name evidence="5" type="ORF">QRT03_16915</name>
</gene>
<keyword evidence="6" id="KW-1185">Reference proteome</keyword>